<evidence type="ECO:0000256" key="5">
    <source>
        <dbReference type="SAM" id="MobiDB-lite"/>
    </source>
</evidence>
<keyword evidence="2 6" id="KW-0812">Transmembrane</keyword>
<dbReference type="PANTHER" id="PTHR24064">
    <property type="entry name" value="SOLUTE CARRIER FAMILY 22 MEMBER"/>
    <property type="match status" value="1"/>
</dbReference>
<dbReference type="Proteomes" id="UP001066276">
    <property type="component" value="Chromosome 12"/>
</dbReference>
<feature type="transmembrane region" description="Helical" evidence="6">
    <location>
        <begin position="384"/>
        <end position="405"/>
    </location>
</feature>
<evidence type="ECO:0000259" key="7">
    <source>
        <dbReference type="PROSITE" id="PS50850"/>
    </source>
</evidence>
<accession>A0AAV7KWN6</accession>
<evidence type="ECO:0000256" key="6">
    <source>
        <dbReference type="SAM" id="Phobius"/>
    </source>
</evidence>
<sequence length="610" mass="67378">MDFDTRIAPQVGGFGRYSRLLAAASWLPNVLLALSCFSEVFYAAVPEHHCRPDPALLPGTLASLTGFELLNASVPRLPPPASGWSRCELYHYSETNGTAIPSNGTRPQINGTGPCTRGWDYHSEAGLERNIVTKWDLVCANHWKVPVEQVSFTLGCLSGFLIFGSTCDRFGRRSTFLAALLLAILFGTGVTVSMDFLIFLLTRLFQGAALAGIFLSLYVARLEVCDPPHRLMFTMVGGFFWVAGELLLPGLAVLCRDWWILQAVGTVSLGLLFGYWCCQSLFPESPRWLLATRQLDRCKKALSIFAEANGINVDDELYNHENLFAEIDALAEDDPLPHYYTVCEIFRSRVIGKNSLILGFTALIGSGIRHCFSRNLMGYRPPLYFMYFMLAGSEALACIFLCVTVDRFGRRGILLLCAILTGISSLLLLALTQYLYAGLTLAISILGSLASHGLVMLSIFFASEVLPTVVRGAGLGLIMASSFVGRAAAPLMDLQNNRGFFLHHVVFSSFAILSVLTIMLLPESKRKCLPESLKDGENLRRPPLFLSHAVDGLPLLSQRKRSREYNPENYSRLVTATKKMLGREGTGREGSQLLKEMVNEEETETLHEEA</sequence>
<dbReference type="Pfam" id="PF00083">
    <property type="entry name" value="Sugar_tr"/>
    <property type="match status" value="1"/>
</dbReference>
<feature type="region of interest" description="Disordered" evidence="5">
    <location>
        <begin position="581"/>
        <end position="610"/>
    </location>
</feature>
<keyword evidence="9" id="KW-1185">Reference proteome</keyword>
<dbReference type="AlphaFoldDB" id="A0AAV7KWN6"/>
<feature type="transmembrane region" description="Helical" evidence="6">
    <location>
        <begin position="258"/>
        <end position="278"/>
    </location>
</feature>
<feature type="transmembrane region" description="Helical" evidence="6">
    <location>
        <begin position="231"/>
        <end position="252"/>
    </location>
</feature>
<dbReference type="InterPro" id="IPR036259">
    <property type="entry name" value="MFS_trans_sf"/>
</dbReference>
<dbReference type="CDD" id="cd17443">
    <property type="entry name" value="MFS_SLC22A31"/>
    <property type="match status" value="1"/>
</dbReference>
<feature type="transmembrane region" description="Helical" evidence="6">
    <location>
        <begin position="20"/>
        <end position="45"/>
    </location>
</feature>
<evidence type="ECO:0000256" key="3">
    <source>
        <dbReference type="ARBA" id="ARBA00022989"/>
    </source>
</evidence>
<dbReference type="GO" id="GO:0016020">
    <property type="term" value="C:membrane"/>
    <property type="evidence" value="ECO:0007669"/>
    <property type="project" value="UniProtKB-SubCell"/>
</dbReference>
<feature type="transmembrane region" description="Helical" evidence="6">
    <location>
        <begin position="198"/>
        <end position="219"/>
    </location>
</feature>
<reference evidence="8" key="1">
    <citation type="journal article" date="2022" name="bioRxiv">
        <title>Sequencing and chromosome-scale assembly of the giantPleurodeles waltlgenome.</title>
        <authorList>
            <person name="Brown T."/>
            <person name="Elewa A."/>
            <person name="Iarovenko S."/>
            <person name="Subramanian E."/>
            <person name="Araus A.J."/>
            <person name="Petzold A."/>
            <person name="Susuki M."/>
            <person name="Suzuki K.-i.T."/>
            <person name="Hayashi T."/>
            <person name="Toyoda A."/>
            <person name="Oliveira C."/>
            <person name="Osipova E."/>
            <person name="Leigh N.D."/>
            <person name="Simon A."/>
            <person name="Yun M.H."/>
        </authorList>
    </citation>
    <scope>NUCLEOTIDE SEQUENCE</scope>
    <source>
        <strain evidence="8">20211129_DDA</strain>
        <tissue evidence="8">Liver</tissue>
    </source>
</reference>
<feature type="transmembrane region" description="Helical" evidence="6">
    <location>
        <begin position="469"/>
        <end position="489"/>
    </location>
</feature>
<dbReference type="InterPro" id="IPR005828">
    <property type="entry name" value="MFS_sugar_transport-like"/>
</dbReference>
<organism evidence="8 9">
    <name type="scientific">Pleurodeles waltl</name>
    <name type="common">Iberian ribbed newt</name>
    <dbReference type="NCBI Taxonomy" id="8319"/>
    <lineage>
        <taxon>Eukaryota</taxon>
        <taxon>Metazoa</taxon>
        <taxon>Chordata</taxon>
        <taxon>Craniata</taxon>
        <taxon>Vertebrata</taxon>
        <taxon>Euteleostomi</taxon>
        <taxon>Amphibia</taxon>
        <taxon>Batrachia</taxon>
        <taxon>Caudata</taxon>
        <taxon>Salamandroidea</taxon>
        <taxon>Salamandridae</taxon>
        <taxon>Pleurodelinae</taxon>
        <taxon>Pleurodeles</taxon>
    </lineage>
</organism>
<evidence type="ECO:0000256" key="2">
    <source>
        <dbReference type="ARBA" id="ARBA00022692"/>
    </source>
</evidence>
<dbReference type="PROSITE" id="PS50850">
    <property type="entry name" value="MFS"/>
    <property type="match status" value="1"/>
</dbReference>
<gene>
    <name evidence="8" type="ORF">NDU88_004076</name>
</gene>
<feature type="transmembrane region" description="Helical" evidence="6">
    <location>
        <begin position="441"/>
        <end position="462"/>
    </location>
</feature>
<dbReference type="GO" id="GO:0022857">
    <property type="term" value="F:transmembrane transporter activity"/>
    <property type="evidence" value="ECO:0007669"/>
    <property type="project" value="InterPro"/>
</dbReference>
<comment type="caution">
    <text evidence="8">The sequence shown here is derived from an EMBL/GenBank/DDBJ whole genome shotgun (WGS) entry which is preliminary data.</text>
</comment>
<feature type="transmembrane region" description="Helical" evidence="6">
    <location>
        <begin position="412"/>
        <end position="435"/>
    </location>
</feature>
<evidence type="ECO:0000313" key="9">
    <source>
        <dbReference type="Proteomes" id="UP001066276"/>
    </source>
</evidence>
<keyword evidence="3 6" id="KW-1133">Transmembrane helix</keyword>
<keyword evidence="4 6" id="KW-0472">Membrane</keyword>
<dbReference type="InterPro" id="IPR020846">
    <property type="entry name" value="MFS_dom"/>
</dbReference>
<evidence type="ECO:0000256" key="1">
    <source>
        <dbReference type="ARBA" id="ARBA00004141"/>
    </source>
</evidence>
<feature type="domain" description="Major facilitator superfamily (MFS) profile" evidence="7">
    <location>
        <begin position="106"/>
        <end position="526"/>
    </location>
</feature>
<dbReference type="EMBL" id="JANPWB010000016">
    <property type="protein sequence ID" value="KAJ1083921.1"/>
    <property type="molecule type" value="Genomic_DNA"/>
</dbReference>
<proteinExistence type="predicted"/>
<protein>
    <recommendedName>
        <fullName evidence="7">Major facilitator superfamily (MFS) profile domain-containing protein</fullName>
    </recommendedName>
</protein>
<evidence type="ECO:0000256" key="4">
    <source>
        <dbReference type="ARBA" id="ARBA00023136"/>
    </source>
</evidence>
<dbReference type="SUPFAM" id="SSF103473">
    <property type="entry name" value="MFS general substrate transporter"/>
    <property type="match status" value="1"/>
</dbReference>
<feature type="transmembrane region" description="Helical" evidence="6">
    <location>
        <begin position="355"/>
        <end position="372"/>
    </location>
</feature>
<name>A0AAV7KWN6_PLEWA</name>
<dbReference type="Gene3D" id="1.20.1250.20">
    <property type="entry name" value="MFS general substrate transporter like domains"/>
    <property type="match status" value="1"/>
</dbReference>
<comment type="subcellular location">
    <subcellularLocation>
        <location evidence="1">Membrane</location>
        <topology evidence="1">Multi-pass membrane protein</topology>
    </subcellularLocation>
</comment>
<evidence type="ECO:0000313" key="8">
    <source>
        <dbReference type="EMBL" id="KAJ1083921.1"/>
    </source>
</evidence>
<feature type="transmembrane region" description="Helical" evidence="6">
    <location>
        <begin position="175"/>
        <end position="192"/>
    </location>
</feature>
<feature type="transmembrane region" description="Helical" evidence="6">
    <location>
        <begin position="501"/>
        <end position="521"/>
    </location>
</feature>